<name>A0A0R2U2R2_9GAMM</name>
<reference evidence="2 3" key="1">
    <citation type="submission" date="2015-10" db="EMBL/GenBank/DDBJ databases">
        <title>Metagenome-Assembled Genomes uncover a global brackish microbiome.</title>
        <authorList>
            <person name="Hugerth L.W."/>
            <person name="Larsson J."/>
            <person name="Alneberg J."/>
            <person name="Lindh M.V."/>
            <person name="Legrand C."/>
            <person name="Pinhassi J."/>
            <person name="Andersson A.F."/>
        </authorList>
    </citation>
    <scope>NUCLEOTIDE SEQUENCE [LARGE SCALE GENOMIC DNA]</scope>
    <source>
        <strain evidence="2">BACL26 MAG-121220-bin70</strain>
    </source>
</reference>
<keyword evidence="1" id="KW-0472">Membrane</keyword>
<keyword evidence="1" id="KW-1133">Transmembrane helix</keyword>
<keyword evidence="1" id="KW-0812">Transmembrane</keyword>
<comment type="caution">
    <text evidence="2">The sequence shown here is derived from an EMBL/GenBank/DDBJ whole genome shotgun (WGS) entry which is preliminary data.</text>
</comment>
<dbReference type="AlphaFoldDB" id="A0A0R2U2R2"/>
<evidence type="ECO:0000313" key="2">
    <source>
        <dbReference type="EMBL" id="KRO93348.1"/>
    </source>
</evidence>
<protein>
    <submittedName>
        <fullName evidence="2">Uncharacterized protein</fullName>
    </submittedName>
</protein>
<dbReference type="Proteomes" id="UP000051213">
    <property type="component" value="Unassembled WGS sequence"/>
</dbReference>
<organism evidence="2 3">
    <name type="scientific">SAR92 bacterium BACL26 MAG-121220-bin70</name>
    <dbReference type="NCBI Taxonomy" id="1655626"/>
    <lineage>
        <taxon>Bacteria</taxon>
        <taxon>Pseudomonadati</taxon>
        <taxon>Pseudomonadota</taxon>
        <taxon>Gammaproteobacteria</taxon>
        <taxon>Cellvibrionales</taxon>
        <taxon>Porticoccaceae</taxon>
        <taxon>SAR92 clade</taxon>
    </lineage>
</organism>
<proteinExistence type="predicted"/>
<sequence length="61" mass="6903">MAKLIGRSDLPQGRLQRKASKGGVYISKFRQVFLRHGLTMGLVALVCLFLPALTESMQWHF</sequence>
<accession>A0A0R2U2R2</accession>
<dbReference type="EMBL" id="LICA01000267">
    <property type="protein sequence ID" value="KRO93348.1"/>
    <property type="molecule type" value="Genomic_DNA"/>
</dbReference>
<evidence type="ECO:0000313" key="3">
    <source>
        <dbReference type="Proteomes" id="UP000051213"/>
    </source>
</evidence>
<gene>
    <name evidence="2" type="ORF">ABS24_04745</name>
</gene>
<feature type="transmembrane region" description="Helical" evidence="1">
    <location>
        <begin position="32"/>
        <end position="53"/>
    </location>
</feature>
<evidence type="ECO:0000256" key="1">
    <source>
        <dbReference type="SAM" id="Phobius"/>
    </source>
</evidence>